<keyword evidence="1" id="KW-0472">Membrane</keyword>
<keyword evidence="1" id="KW-0812">Transmembrane</keyword>
<sequence length="283" mass="32363">MDSVMSLSGDQSVVRKLKLDSWKSHAITFTVGMLALIGIPYIHIGIIHRWFWVPEKVGKVDKGTCTCSCFDTIFRGSYERGVTGYKNVYFNATAGSLQIWALIVGSLLISYEVIRYLIKVLRKGAVRWTWFFLFASSVYPHYYSVWNYFNYINERFYSQWYHQLLFSTTEIISTAVDLNLCNKNQAVTSRKLLMVFSINFMHVVVAGIDQFVANVFLGRGYAFQVFRDIGMTPPDVLHIVVCLIEMYRISKRHGPGMGTGSIMKDLPYAGAFMASFFIVSKML</sequence>
<evidence type="ECO:0000313" key="2">
    <source>
        <dbReference type="Proteomes" id="UP000085678"/>
    </source>
</evidence>
<gene>
    <name evidence="3" type="primary">LOC106172907</name>
</gene>
<dbReference type="PANTHER" id="PTHR39074">
    <property type="entry name" value="AGAP007547-PA"/>
    <property type="match status" value="1"/>
</dbReference>
<feature type="transmembrane region" description="Helical" evidence="1">
    <location>
        <begin position="97"/>
        <end position="118"/>
    </location>
</feature>
<dbReference type="KEGG" id="lak:106172907"/>
<dbReference type="InParanoid" id="A0A1S3JFV9"/>
<dbReference type="PANTHER" id="PTHR39074:SF1">
    <property type="entry name" value="AGAP007547-PA"/>
    <property type="match status" value="1"/>
</dbReference>
<dbReference type="GeneID" id="106172907"/>
<feature type="transmembrane region" description="Helical" evidence="1">
    <location>
        <begin position="192"/>
        <end position="217"/>
    </location>
</feature>
<dbReference type="RefSeq" id="XP_013409290.1">
    <property type="nucleotide sequence ID" value="XM_013553836.1"/>
</dbReference>
<dbReference type="STRING" id="7574.A0A1S3JFV9"/>
<proteinExistence type="predicted"/>
<keyword evidence="2" id="KW-1185">Reference proteome</keyword>
<evidence type="ECO:0000256" key="1">
    <source>
        <dbReference type="SAM" id="Phobius"/>
    </source>
</evidence>
<feature type="transmembrane region" description="Helical" evidence="1">
    <location>
        <begin position="130"/>
        <end position="149"/>
    </location>
</feature>
<evidence type="ECO:0000313" key="3">
    <source>
        <dbReference type="RefSeq" id="XP_013409290.1"/>
    </source>
</evidence>
<keyword evidence="1" id="KW-1133">Transmembrane helix</keyword>
<protein>
    <submittedName>
        <fullName evidence="3">Uncharacterized protein LOC106172907</fullName>
    </submittedName>
</protein>
<name>A0A1S3JFV9_LINAN</name>
<reference evidence="3" key="1">
    <citation type="submission" date="2025-08" db="UniProtKB">
        <authorList>
            <consortium name="RefSeq"/>
        </authorList>
    </citation>
    <scope>IDENTIFICATION</scope>
    <source>
        <tissue evidence="3">Gonads</tissue>
    </source>
</reference>
<dbReference type="AlphaFoldDB" id="A0A1S3JFV9"/>
<dbReference type="OrthoDB" id="10015560at2759"/>
<feature type="transmembrane region" description="Helical" evidence="1">
    <location>
        <begin position="26"/>
        <end position="51"/>
    </location>
</feature>
<dbReference type="Proteomes" id="UP000085678">
    <property type="component" value="Unplaced"/>
</dbReference>
<accession>A0A1S3JFV9</accession>
<organism evidence="2 3">
    <name type="scientific">Lingula anatina</name>
    <name type="common">Brachiopod</name>
    <name type="synonym">Lingula unguis</name>
    <dbReference type="NCBI Taxonomy" id="7574"/>
    <lineage>
        <taxon>Eukaryota</taxon>
        <taxon>Metazoa</taxon>
        <taxon>Spiralia</taxon>
        <taxon>Lophotrochozoa</taxon>
        <taxon>Brachiopoda</taxon>
        <taxon>Linguliformea</taxon>
        <taxon>Lingulata</taxon>
        <taxon>Lingulida</taxon>
        <taxon>Linguloidea</taxon>
        <taxon>Lingulidae</taxon>
        <taxon>Lingula</taxon>
    </lineage>
</organism>